<feature type="compositionally biased region" description="Low complexity" evidence="1">
    <location>
        <begin position="316"/>
        <end position="336"/>
    </location>
</feature>
<keyword evidence="3" id="KW-1185">Reference proteome</keyword>
<dbReference type="Proteomes" id="UP001342314">
    <property type="component" value="Unassembled WGS sequence"/>
</dbReference>
<proteinExistence type="predicted"/>
<evidence type="ECO:0000313" key="3">
    <source>
        <dbReference type="Proteomes" id="UP001342314"/>
    </source>
</evidence>
<sequence>MPVPVVKDKSKTRRIPRKAVPSFSEHESSSAAGPAGTLWSETCDERDLPPLPLDAGRRGSAGSTLSVEEDYAATCAMLIASYRRRASIPSPAAIAANDALSPRLARLAAFTNTLESIAGGAAQGRRLSMEEAGATSWELPDLELPWLPTLFPDGTPIVDPLMTSPASSPPASYAPTFSSPASTAKATFPSAFTPIRLVGAAPPSPALSGTTCYPRSSPSSSPSVASSASFTSRRRSSESSCSSSSSAGDSLVSTYSSLASTPSKEPNADCSAPSEARQTTFRVVAADGTNILIPSPAPASPSLFSTSRKDKHALVPPRSAARTAAGRTKAGRRPAPSTAGLSRAWTQVEGENDEGEEVLCVGLRV</sequence>
<reference evidence="2 3" key="1">
    <citation type="submission" date="2021-12" db="EMBL/GenBank/DDBJ databases">
        <title>High titer production of polyol ester of fatty acids by Rhodotorula paludigena BS15 towards product separation-free biomass refinery.</title>
        <authorList>
            <person name="Mano J."/>
            <person name="Ono H."/>
            <person name="Tanaka T."/>
            <person name="Naito K."/>
            <person name="Sushida H."/>
            <person name="Ike M."/>
            <person name="Tokuyasu K."/>
            <person name="Kitaoka M."/>
        </authorList>
    </citation>
    <scope>NUCLEOTIDE SEQUENCE [LARGE SCALE GENOMIC DNA]</scope>
    <source>
        <strain evidence="2 3">BS15</strain>
    </source>
</reference>
<protein>
    <recommendedName>
        <fullName evidence="4">Proteophosphoglycan ppg4</fullName>
    </recommendedName>
</protein>
<accession>A0AAV5GLC6</accession>
<feature type="region of interest" description="Disordered" evidence="1">
    <location>
        <begin position="256"/>
        <end position="275"/>
    </location>
</feature>
<evidence type="ECO:0000256" key="1">
    <source>
        <dbReference type="SAM" id="MobiDB-lite"/>
    </source>
</evidence>
<gene>
    <name evidence="2" type="ORF">Rhopal_003718-T1</name>
</gene>
<evidence type="ECO:0008006" key="4">
    <source>
        <dbReference type="Google" id="ProtNLM"/>
    </source>
</evidence>
<evidence type="ECO:0000313" key="2">
    <source>
        <dbReference type="EMBL" id="GJN90704.1"/>
    </source>
</evidence>
<organism evidence="2 3">
    <name type="scientific">Rhodotorula paludigena</name>
    <dbReference type="NCBI Taxonomy" id="86838"/>
    <lineage>
        <taxon>Eukaryota</taxon>
        <taxon>Fungi</taxon>
        <taxon>Dikarya</taxon>
        <taxon>Basidiomycota</taxon>
        <taxon>Pucciniomycotina</taxon>
        <taxon>Microbotryomycetes</taxon>
        <taxon>Sporidiobolales</taxon>
        <taxon>Sporidiobolaceae</taxon>
        <taxon>Rhodotorula</taxon>
    </lineage>
</organism>
<feature type="compositionally biased region" description="Low complexity" evidence="1">
    <location>
        <begin position="214"/>
        <end position="231"/>
    </location>
</feature>
<comment type="caution">
    <text evidence="2">The sequence shown here is derived from an EMBL/GenBank/DDBJ whole genome shotgun (WGS) entry which is preliminary data.</text>
</comment>
<name>A0AAV5GLC6_9BASI</name>
<feature type="region of interest" description="Disordered" evidence="1">
    <location>
        <begin position="294"/>
        <end position="340"/>
    </location>
</feature>
<feature type="region of interest" description="Disordered" evidence="1">
    <location>
        <begin position="206"/>
        <end position="250"/>
    </location>
</feature>
<feature type="compositionally biased region" description="Low complexity" evidence="1">
    <location>
        <begin position="238"/>
        <end position="250"/>
    </location>
</feature>
<dbReference type="AlphaFoldDB" id="A0AAV5GLC6"/>
<feature type="region of interest" description="Disordered" evidence="1">
    <location>
        <begin position="1"/>
        <end position="60"/>
    </location>
</feature>
<dbReference type="EMBL" id="BQKY01000007">
    <property type="protein sequence ID" value="GJN90704.1"/>
    <property type="molecule type" value="Genomic_DNA"/>
</dbReference>